<name>A0ABQ8UFW0_9EUKA</name>
<dbReference type="Proteomes" id="UP001141327">
    <property type="component" value="Unassembled WGS sequence"/>
</dbReference>
<feature type="region of interest" description="Disordered" evidence="1">
    <location>
        <begin position="279"/>
        <end position="298"/>
    </location>
</feature>
<accession>A0ABQ8UFW0</accession>
<organism evidence="2 3">
    <name type="scientific">Paratrimastix pyriformis</name>
    <dbReference type="NCBI Taxonomy" id="342808"/>
    <lineage>
        <taxon>Eukaryota</taxon>
        <taxon>Metamonada</taxon>
        <taxon>Preaxostyla</taxon>
        <taxon>Paratrimastigidae</taxon>
        <taxon>Paratrimastix</taxon>
    </lineage>
</organism>
<feature type="compositionally biased region" description="Pro residues" evidence="1">
    <location>
        <begin position="284"/>
        <end position="297"/>
    </location>
</feature>
<proteinExistence type="predicted"/>
<feature type="region of interest" description="Disordered" evidence="1">
    <location>
        <begin position="203"/>
        <end position="234"/>
    </location>
</feature>
<comment type="caution">
    <text evidence="2">The sequence shown here is derived from an EMBL/GenBank/DDBJ whole genome shotgun (WGS) entry which is preliminary data.</text>
</comment>
<evidence type="ECO:0000313" key="3">
    <source>
        <dbReference type="Proteomes" id="UP001141327"/>
    </source>
</evidence>
<dbReference type="EMBL" id="JAPMOS010000042">
    <property type="protein sequence ID" value="KAJ4457658.1"/>
    <property type="molecule type" value="Genomic_DNA"/>
</dbReference>
<evidence type="ECO:0000256" key="1">
    <source>
        <dbReference type="SAM" id="MobiDB-lite"/>
    </source>
</evidence>
<gene>
    <name evidence="2" type="ORF">PAPYR_6793</name>
</gene>
<keyword evidence="3" id="KW-1185">Reference proteome</keyword>
<protein>
    <submittedName>
        <fullName evidence="2">Uncharacterized protein</fullName>
    </submittedName>
</protein>
<feature type="region of interest" description="Disordered" evidence="1">
    <location>
        <begin position="42"/>
        <end position="65"/>
    </location>
</feature>
<feature type="compositionally biased region" description="Low complexity" evidence="1">
    <location>
        <begin position="52"/>
        <end position="63"/>
    </location>
</feature>
<sequence length="962" mass="100146">MKCKKKEFMDPPPTRTPQIQLAGWRLPFAAVTPRAAIEWAAPSGQQQPWDEAPGGPQPAGQAARAECRIGRTPQPLVAALGSTGQGRGHPEVHAVRARLLLADAYDKLADVLVAGRAPEAATWGEDLIRAMRRPLADAEEPTIEGYVADVQQLVGALPLLGADPAGQLATQCRLAAYAHRRGLCPVGLRRSGLFASLSAYESPAPAAPPAAAAATPGSLTARGHGPASPRLGTPDPWQAARFTRLEPRIAPTFAPAGTQFRLSGSAFERLFLSEGPLAVRLDPQPQPPPGTAPPPDAPAAFVSDSEIAFTIGPTGGEYPPGMAEVVLVATRTGRLLHSRHFVRLYGPPRCRWAPCPPGLVFRLGPGEAQQRDVRLGPGAQLFAEAPPGGAGGPSAPGGLLPGVRFEVPPWELHCPAQWPLWVSLSGRPEHFVDTGLAFTYCAPQFTAVRPESVAPFGVTALRIQGARLADLVRCGGRGRVGAVLDISPPEARPKGVTSPVSLSVQGAGELIGQVVTRDGRPLLCGGNPGTEPGAPLPTGAEVKIAVGEGPAARLLPTGLRVAFAGLPRCRWLTAPSTSPRVSGRPASRALAPGGAGVDEVTRYGWTDRATELCLALAQQDAQPGARIRMVGFQAPPWGVAELVHLEMAALLDPAAAPAVPGPVRWVDTGLRFGYVQPRFGQIEPPLAPAFCNTTFIITDPPRASTSCSPKAAAREGFEGLHQLGQPVAQVGAHTDGVPTTCLDDGRLSFTLTPAEAAAAMPRGVEGPDTAEVRLRVAGRDLPTGCRVALYQAPVCRWPTAAEEAAVSSSRGRLCGCGGCAQGQGPLGPHCSGRDEAGNPAALHDEERPMAVRIEGRTGPQPPPAIRTGLTVTYVLPRFARISRVLPCACPTSVALAGSGFTRLFCYAAAAAAGSSSPMIQQIGDSGPIAIFCHAAGPSVLFGRLIGLPFPFMADPPRDSADL</sequence>
<evidence type="ECO:0000313" key="2">
    <source>
        <dbReference type="EMBL" id="KAJ4457658.1"/>
    </source>
</evidence>
<reference evidence="2" key="1">
    <citation type="journal article" date="2022" name="bioRxiv">
        <title>Genomics of Preaxostyla Flagellates Illuminates Evolutionary Transitions and the Path Towards Mitochondrial Loss.</title>
        <authorList>
            <person name="Novak L.V.F."/>
            <person name="Treitli S.C."/>
            <person name="Pyrih J."/>
            <person name="Halakuc P."/>
            <person name="Pipaliya S.V."/>
            <person name="Vacek V."/>
            <person name="Brzon O."/>
            <person name="Soukal P."/>
            <person name="Eme L."/>
            <person name="Dacks J.B."/>
            <person name="Karnkowska A."/>
            <person name="Elias M."/>
            <person name="Hampl V."/>
        </authorList>
    </citation>
    <scope>NUCLEOTIDE SEQUENCE</scope>
    <source>
        <strain evidence="2">RCP-MX</strain>
    </source>
</reference>